<dbReference type="Gene3D" id="3.20.20.80">
    <property type="entry name" value="Glycosidases"/>
    <property type="match status" value="1"/>
</dbReference>
<dbReference type="PROSITE" id="PS51910">
    <property type="entry name" value="GH18_2"/>
    <property type="match status" value="1"/>
</dbReference>
<dbReference type="SMART" id="SM00636">
    <property type="entry name" value="Glyco_18"/>
    <property type="match status" value="1"/>
</dbReference>
<keyword evidence="4" id="KW-0732">Signal</keyword>
<dbReference type="GO" id="GO:0070492">
    <property type="term" value="F:oligosaccharide binding"/>
    <property type="evidence" value="ECO:0007669"/>
    <property type="project" value="TreeGrafter"/>
</dbReference>
<dbReference type="GO" id="GO:0012505">
    <property type="term" value="C:endomembrane system"/>
    <property type="evidence" value="ECO:0007669"/>
    <property type="project" value="TreeGrafter"/>
</dbReference>
<evidence type="ECO:0000256" key="1">
    <source>
        <dbReference type="ARBA" id="ARBA00009336"/>
    </source>
</evidence>
<dbReference type="InterPro" id="IPR017853">
    <property type="entry name" value="GH"/>
</dbReference>
<dbReference type="AlphaFoldDB" id="A0A914C5T0"/>
<proteinExistence type="inferred from homology"/>
<dbReference type="PANTHER" id="PTHR46066">
    <property type="entry name" value="CHITINASE DOMAIN-CONTAINING PROTEIN 1 FAMILY MEMBER"/>
    <property type="match status" value="1"/>
</dbReference>
<dbReference type="GO" id="GO:0005975">
    <property type="term" value="P:carbohydrate metabolic process"/>
    <property type="evidence" value="ECO:0007669"/>
    <property type="project" value="InterPro"/>
</dbReference>
<evidence type="ECO:0000259" key="5">
    <source>
        <dbReference type="PROSITE" id="PS51910"/>
    </source>
</evidence>
<feature type="region of interest" description="Disordered" evidence="3">
    <location>
        <begin position="28"/>
        <end position="53"/>
    </location>
</feature>
<dbReference type="Proteomes" id="UP000887540">
    <property type="component" value="Unplaced"/>
</dbReference>
<feature type="signal peptide" evidence="4">
    <location>
        <begin position="1"/>
        <end position="20"/>
    </location>
</feature>
<sequence length="389" mass="44000">MKVVILTVLIFFLIVNFGAATLSKSDREKKKKVDEPIKERASASSSPKADNGEKSEVLLEYDTLDISERNFQEGITIGYVTPWNNHGYDVAKWAAKKFTHIAPVWFQINSANLEGQLSCEIGGTHDFDHGWVEDIRSNNSEIKITPRFLFERWQGEELKSFLTEEGAARRCGKAIVEFLQRNELDGAVVEMWLQIMSMTRGSAAEFLLEIIELWTKQFHSAGLEFIIPLTPPLDPTLKEVGIVTPKILMTLAEHVDYINVMTYDYPSQEISGVSPIRWVEANLRYILEVSQANPSKIALGLNFYGYDRTNAAMDAILGKRFLELLSTKNSKLEWDEEAGEHRVLYGNNGIAYFPTLRSIELRINLARQLGVGVGIWELGQGLDYFTKAL</sequence>
<evidence type="ECO:0000313" key="6">
    <source>
        <dbReference type="Proteomes" id="UP000887540"/>
    </source>
</evidence>
<comment type="similarity">
    <text evidence="1">Belongs to the glycosyl hydrolase 18 family.</text>
</comment>
<reference evidence="7" key="1">
    <citation type="submission" date="2022-11" db="UniProtKB">
        <authorList>
            <consortium name="WormBaseParasite"/>
        </authorList>
    </citation>
    <scope>IDENTIFICATION</scope>
</reference>
<keyword evidence="6" id="KW-1185">Reference proteome</keyword>
<dbReference type="PANTHER" id="PTHR46066:SF2">
    <property type="entry name" value="CHITINASE DOMAIN-CONTAINING PROTEIN 1"/>
    <property type="match status" value="1"/>
</dbReference>
<protein>
    <recommendedName>
        <fullName evidence="2">Chitinase domain-containing protein 1</fullName>
    </recommendedName>
</protein>
<dbReference type="SUPFAM" id="SSF51445">
    <property type="entry name" value="(Trans)glycosidases"/>
    <property type="match status" value="1"/>
</dbReference>
<name>A0A914C5T0_9BILA</name>
<dbReference type="WBParaSite" id="ACRNAN_Path_363.g1370.t1">
    <property type="protein sequence ID" value="ACRNAN_Path_363.g1370.t1"/>
    <property type="gene ID" value="ACRNAN_Path_363.g1370"/>
</dbReference>
<accession>A0A914C5T0</accession>
<feature type="compositionally biased region" description="Basic and acidic residues" evidence="3">
    <location>
        <begin position="28"/>
        <end position="41"/>
    </location>
</feature>
<dbReference type="InterPro" id="IPR011583">
    <property type="entry name" value="Chitinase_II/V-like_cat"/>
</dbReference>
<evidence type="ECO:0000313" key="7">
    <source>
        <dbReference type="WBParaSite" id="ACRNAN_Path_363.g1370.t1"/>
    </source>
</evidence>
<dbReference type="Pfam" id="PF00704">
    <property type="entry name" value="Glyco_hydro_18"/>
    <property type="match status" value="1"/>
</dbReference>
<feature type="chain" id="PRO_5037180283" description="Chitinase domain-containing protein 1" evidence="4">
    <location>
        <begin position="21"/>
        <end position="389"/>
    </location>
</feature>
<organism evidence="6 7">
    <name type="scientific">Acrobeloides nanus</name>
    <dbReference type="NCBI Taxonomy" id="290746"/>
    <lineage>
        <taxon>Eukaryota</taxon>
        <taxon>Metazoa</taxon>
        <taxon>Ecdysozoa</taxon>
        <taxon>Nematoda</taxon>
        <taxon>Chromadorea</taxon>
        <taxon>Rhabditida</taxon>
        <taxon>Tylenchina</taxon>
        <taxon>Cephalobomorpha</taxon>
        <taxon>Cephaloboidea</taxon>
        <taxon>Cephalobidae</taxon>
        <taxon>Acrobeloides</taxon>
    </lineage>
</organism>
<dbReference type="InterPro" id="IPR029070">
    <property type="entry name" value="Chitinase_insertion_sf"/>
</dbReference>
<dbReference type="InterPro" id="IPR001223">
    <property type="entry name" value="Glyco_hydro18_cat"/>
</dbReference>
<dbReference type="GO" id="GO:0008061">
    <property type="term" value="F:chitin binding"/>
    <property type="evidence" value="ECO:0007669"/>
    <property type="project" value="InterPro"/>
</dbReference>
<feature type="domain" description="GH18" evidence="5">
    <location>
        <begin position="74"/>
        <end position="389"/>
    </location>
</feature>
<evidence type="ECO:0000256" key="4">
    <source>
        <dbReference type="SAM" id="SignalP"/>
    </source>
</evidence>
<evidence type="ECO:0000256" key="3">
    <source>
        <dbReference type="SAM" id="MobiDB-lite"/>
    </source>
</evidence>
<evidence type="ECO:0000256" key="2">
    <source>
        <dbReference type="ARBA" id="ARBA00040976"/>
    </source>
</evidence>
<dbReference type="Gene3D" id="3.10.50.10">
    <property type="match status" value="1"/>
</dbReference>